<feature type="binding site" evidence="2">
    <location>
        <position position="58"/>
    </location>
    <ligand>
        <name>substrate</name>
    </ligand>
</feature>
<evidence type="ECO:0000313" key="3">
    <source>
        <dbReference type="EMBL" id="NMM45169.1"/>
    </source>
</evidence>
<organism evidence="3 4">
    <name type="scientific">Pacificispira spongiicola</name>
    <dbReference type="NCBI Taxonomy" id="2729598"/>
    <lineage>
        <taxon>Bacteria</taxon>
        <taxon>Pseudomonadati</taxon>
        <taxon>Pseudomonadota</taxon>
        <taxon>Alphaproteobacteria</taxon>
        <taxon>Rhodospirillales</taxon>
        <taxon>Rhodospirillaceae</taxon>
        <taxon>Pacificispira</taxon>
    </lineage>
</organism>
<feature type="active site" description="Proton donor/acceptor" evidence="1">
    <location>
        <position position="79"/>
    </location>
</feature>
<dbReference type="Pfam" id="PF00300">
    <property type="entry name" value="His_Phos_1"/>
    <property type="match status" value="1"/>
</dbReference>
<dbReference type="GO" id="GO:0016791">
    <property type="term" value="F:phosphatase activity"/>
    <property type="evidence" value="ECO:0007669"/>
    <property type="project" value="TreeGrafter"/>
</dbReference>
<proteinExistence type="predicted"/>
<dbReference type="PANTHER" id="PTHR48100:SF1">
    <property type="entry name" value="HISTIDINE PHOSPHATASE FAMILY PROTEIN-RELATED"/>
    <property type="match status" value="1"/>
</dbReference>
<protein>
    <submittedName>
        <fullName evidence="3">Histidine phosphatase family protein</fullName>
    </submittedName>
</protein>
<evidence type="ECO:0000313" key="4">
    <source>
        <dbReference type="Proteomes" id="UP000539372"/>
    </source>
</evidence>
<dbReference type="AlphaFoldDB" id="A0A7Y0E0U4"/>
<dbReference type="SMART" id="SM00855">
    <property type="entry name" value="PGAM"/>
    <property type="match status" value="1"/>
</dbReference>
<keyword evidence="4" id="KW-1185">Reference proteome</keyword>
<dbReference type="EMBL" id="JABBNT010000003">
    <property type="protein sequence ID" value="NMM45169.1"/>
    <property type="molecule type" value="Genomic_DNA"/>
</dbReference>
<evidence type="ECO:0000256" key="2">
    <source>
        <dbReference type="PIRSR" id="PIRSR613078-2"/>
    </source>
</evidence>
<accession>A0A7Y0E0U4</accession>
<dbReference type="SUPFAM" id="SSF53254">
    <property type="entry name" value="Phosphoglycerate mutase-like"/>
    <property type="match status" value="1"/>
</dbReference>
<gene>
    <name evidence="3" type="ORF">HH303_11810</name>
</gene>
<dbReference type="InterPro" id="IPR013078">
    <property type="entry name" value="His_Pase_superF_clade-1"/>
</dbReference>
<feature type="binding site" evidence="2">
    <location>
        <begin position="9"/>
        <end position="16"/>
    </location>
    <ligand>
        <name>substrate</name>
    </ligand>
</feature>
<sequence length="200" mass="22934">MTVRLALIRHGPTDWNGEKRFQGHVDRPLSEDGKRAVAQWRLPGDFAAFDFWCSPLTRCRQTAALLLPREPQIDARLTEMSFGDWEGQRIADLREKWGEEVAEREAWGLDFSAPGGESPRQVQDRVAPLFRDWARQGQDRLAVCHKGVIRAIYAWARDWPMLGKPPDRLRWDCVHLFDLDREGHPSVARLNIPLTGGEGE</sequence>
<evidence type="ECO:0000256" key="1">
    <source>
        <dbReference type="PIRSR" id="PIRSR613078-1"/>
    </source>
</evidence>
<dbReference type="CDD" id="cd07067">
    <property type="entry name" value="HP_PGM_like"/>
    <property type="match status" value="1"/>
</dbReference>
<dbReference type="PANTHER" id="PTHR48100">
    <property type="entry name" value="BROAD-SPECIFICITY PHOSPHATASE YOR283W-RELATED"/>
    <property type="match status" value="1"/>
</dbReference>
<feature type="active site" description="Tele-phosphohistidine intermediate" evidence="1">
    <location>
        <position position="10"/>
    </location>
</feature>
<dbReference type="Gene3D" id="3.40.50.1240">
    <property type="entry name" value="Phosphoglycerate mutase-like"/>
    <property type="match status" value="1"/>
</dbReference>
<name>A0A7Y0E0U4_9PROT</name>
<dbReference type="GO" id="GO:0005737">
    <property type="term" value="C:cytoplasm"/>
    <property type="evidence" value="ECO:0007669"/>
    <property type="project" value="TreeGrafter"/>
</dbReference>
<dbReference type="InterPro" id="IPR029033">
    <property type="entry name" value="His_PPase_superfam"/>
</dbReference>
<dbReference type="InterPro" id="IPR050275">
    <property type="entry name" value="PGM_Phosphatase"/>
</dbReference>
<comment type="caution">
    <text evidence="3">The sequence shown here is derived from an EMBL/GenBank/DDBJ whole genome shotgun (WGS) entry which is preliminary data.</text>
</comment>
<reference evidence="3 4" key="1">
    <citation type="submission" date="2020-04" db="EMBL/GenBank/DDBJ databases">
        <title>Rhodospirillaceae bacterium KN72 isolated from deep sea.</title>
        <authorList>
            <person name="Zhang D.-C."/>
        </authorList>
    </citation>
    <scope>NUCLEOTIDE SEQUENCE [LARGE SCALE GENOMIC DNA]</scope>
    <source>
        <strain evidence="3 4">KN72</strain>
    </source>
</reference>
<dbReference type="RefSeq" id="WP_169625530.1">
    <property type="nucleotide sequence ID" value="NZ_JABBNT010000003.1"/>
</dbReference>
<dbReference type="Proteomes" id="UP000539372">
    <property type="component" value="Unassembled WGS sequence"/>
</dbReference>